<dbReference type="InterPro" id="IPR009267">
    <property type="entry name" value="NTP_transf_6"/>
</dbReference>
<proteinExistence type="predicted"/>
<reference evidence="1 2" key="1">
    <citation type="submission" date="2019-08" db="EMBL/GenBank/DDBJ databases">
        <title>Complete genome sequence of Candidatus Uab amorphum.</title>
        <authorList>
            <person name="Shiratori T."/>
            <person name="Suzuki S."/>
            <person name="Kakizawa Y."/>
            <person name="Ishida K."/>
        </authorList>
    </citation>
    <scope>NUCLEOTIDE SEQUENCE [LARGE SCALE GENOMIC DNA]</scope>
    <source>
        <strain evidence="1 2">SRT547</strain>
    </source>
</reference>
<organism evidence="1 2">
    <name type="scientific">Uabimicrobium amorphum</name>
    <dbReference type="NCBI Taxonomy" id="2596890"/>
    <lineage>
        <taxon>Bacteria</taxon>
        <taxon>Pseudomonadati</taxon>
        <taxon>Planctomycetota</taxon>
        <taxon>Candidatus Uabimicrobiia</taxon>
        <taxon>Candidatus Uabimicrobiales</taxon>
        <taxon>Candidatus Uabimicrobiaceae</taxon>
        <taxon>Candidatus Uabimicrobium</taxon>
    </lineage>
</organism>
<gene>
    <name evidence="1" type="ORF">UABAM_02103</name>
</gene>
<evidence type="ECO:0000313" key="2">
    <source>
        <dbReference type="Proteomes" id="UP000326354"/>
    </source>
</evidence>
<dbReference type="Proteomes" id="UP000326354">
    <property type="component" value="Chromosome"/>
</dbReference>
<protein>
    <recommendedName>
        <fullName evidence="3">Nucleotidyltransferase family protein</fullName>
    </recommendedName>
</protein>
<name>A0A5S9IKV8_UABAM</name>
<dbReference type="Pfam" id="PF06042">
    <property type="entry name" value="NTP_transf_6"/>
    <property type="match status" value="1"/>
</dbReference>
<dbReference type="PANTHER" id="PTHR39166:SF1">
    <property type="entry name" value="BLL1166 PROTEIN"/>
    <property type="match status" value="1"/>
</dbReference>
<evidence type="ECO:0008006" key="3">
    <source>
        <dbReference type="Google" id="ProtNLM"/>
    </source>
</evidence>
<dbReference type="OrthoDB" id="9805247at2"/>
<dbReference type="AlphaFoldDB" id="A0A5S9IKV8"/>
<sequence length="186" mass="21690">MTTLEKKLVTILQNNPKICHILQVLESINPPNWYLGAGCITQSIWNNICNCEIDYGVKDYDIVYFDCDISQHKERQYTQKIQSALPEITIDVTNQARVHLWYHNIFNKTIQPYTSVEDAIKSWPTTASAIGVHKEKQQFSVCAPFGLHDLFSLIVRPNKLLITEDVYIAKVQRWLEKWPQLNIIEW</sequence>
<keyword evidence="2" id="KW-1185">Reference proteome</keyword>
<dbReference type="KEGG" id="uam:UABAM_02103"/>
<dbReference type="RefSeq" id="WP_151967935.1">
    <property type="nucleotide sequence ID" value="NZ_AP019860.1"/>
</dbReference>
<dbReference type="PANTHER" id="PTHR39166">
    <property type="entry name" value="BLL1166 PROTEIN"/>
    <property type="match status" value="1"/>
</dbReference>
<dbReference type="EMBL" id="AP019860">
    <property type="protein sequence ID" value="BBM83749.1"/>
    <property type="molecule type" value="Genomic_DNA"/>
</dbReference>
<evidence type="ECO:0000313" key="1">
    <source>
        <dbReference type="EMBL" id="BBM83749.1"/>
    </source>
</evidence>
<accession>A0A5S9IKV8</accession>